<dbReference type="PANTHER" id="PTHR40047:SF1">
    <property type="entry name" value="UPF0703 PROTEIN YCGQ"/>
    <property type="match status" value="1"/>
</dbReference>
<dbReference type="InterPro" id="IPR052955">
    <property type="entry name" value="UPF0703_membrane_permease"/>
</dbReference>
<dbReference type="OrthoDB" id="9770408at2"/>
<reference evidence="1" key="1">
    <citation type="submission" date="2023-03" db="EMBL/GenBank/DDBJ databases">
        <authorList>
            <person name="Shen W."/>
            <person name="Cai J."/>
        </authorList>
    </citation>
    <scope>NUCLEOTIDE SEQUENCE</scope>
    <source>
        <strain evidence="1">P82-2</strain>
    </source>
</reference>
<evidence type="ECO:0000313" key="1">
    <source>
        <dbReference type="EMBL" id="MDT2730820.1"/>
    </source>
</evidence>
<protein>
    <submittedName>
        <fullName evidence="1">TIGR03943 family protein</fullName>
    </submittedName>
</protein>
<gene>
    <name evidence="1" type="ORF">P7G31_00960</name>
</gene>
<name>A0A0E2U9D9_9STRE</name>
<dbReference type="PANTHER" id="PTHR40047">
    <property type="entry name" value="UPF0703 PROTEIN YCGQ"/>
    <property type="match status" value="1"/>
</dbReference>
<dbReference type="eggNOG" id="COG3689">
    <property type="taxonomic scope" value="Bacteria"/>
</dbReference>
<accession>A0A0E2U9D9</accession>
<proteinExistence type="predicted"/>
<dbReference type="InterPro" id="IPR015402">
    <property type="entry name" value="DUF1980"/>
</dbReference>
<dbReference type="GeneID" id="61419814"/>
<evidence type="ECO:0000313" key="2">
    <source>
        <dbReference type="Proteomes" id="UP001180515"/>
    </source>
</evidence>
<dbReference type="Pfam" id="PF21537">
    <property type="entry name" value="DUF1980_C"/>
    <property type="match status" value="1"/>
</dbReference>
<dbReference type="RefSeq" id="WP_003103478.1">
    <property type="nucleotide sequence ID" value="NZ_BAWT01000001.1"/>
</dbReference>
<organism evidence="1 2">
    <name type="scientific">Streptococcus parauberis</name>
    <dbReference type="NCBI Taxonomy" id="1348"/>
    <lineage>
        <taxon>Bacteria</taxon>
        <taxon>Bacillati</taxon>
        <taxon>Bacillota</taxon>
        <taxon>Bacilli</taxon>
        <taxon>Lactobacillales</taxon>
        <taxon>Streptococcaceae</taxon>
        <taxon>Streptococcus</taxon>
    </lineage>
</organism>
<comment type="caution">
    <text evidence="1">The sequence shown here is derived from an EMBL/GenBank/DDBJ whole genome shotgun (WGS) entry which is preliminary data.</text>
</comment>
<dbReference type="InterPro" id="IPR048447">
    <property type="entry name" value="DUF1980_C"/>
</dbReference>
<sequence>MIRFLVLAAYFELTMYLELSGKLDQYINIRYSYLAYISMVLSFLLATVQLYTWMKNIKVHSHLHGKMAKLTSPLILVLPVLVGLLIPTVSLDSTTVSAKGYTFPLAAGTSKNGISDDGTTVQYLKPDTSLYFTKSAYQREMKKEMKKYQGNQPLQITSQNYMEIMELIYLYPDEFSDRDISYTGFVYNEPGHKDYQFLFRFGIIHCIADSGVYGLLTTGNQVSYPNNTWLNLKGHIQTEYNKDLQQTLPVLHITEVQQVNKPDNPYVYRIF</sequence>
<dbReference type="InterPro" id="IPR048493">
    <property type="entry name" value="DUF1980_N"/>
</dbReference>
<dbReference type="NCBIfam" id="TIGR03943">
    <property type="entry name" value="TIGR03943 family putative permease subunit"/>
    <property type="match status" value="1"/>
</dbReference>
<dbReference type="EMBL" id="JARQAG010000001">
    <property type="protein sequence ID" value="MDT2730820.1"/>
    <property type="molecule type" value="Genomic_DNA"/>
</dbReference>
<dbReference type="Pfam" id="PF09323">
    <property type="entry name" value="DUF1980"/>
    <property type="match status" value="1"/>
</dbReference>
<dbReference type="OMA" id="QLIVWMK"/>
<dbReference type="AlphaFoldDB" id="A0A0E2U9D9"/>
<dbReference type="Proteomes" id="UP001180515">
    <property type="component" value="Unassembled WGS sequence"/>
</dbReference>